<comment type="caution">
    <text evidence="3">The sequence shown here is derived from an EMBL/GenBank/DDBJ whole genome shotgun (WGS) entry which is preliminary data.</text>
</comment>
<evidence type="ECO:0000256" key="1">
    <source>
        <dbReference type="SAM" id="MobiDB-lite"/>
    </source>
</evidence>
<evidence type="ECO:0000313" key="3">
    <source>
        <dbReference type="EMBL" id="CAK9115685.1"/>
    </source>
</evidence>
<name>A0ABP0STY5_9DINO</name>
<gene>
    <name evidence="3" type="ORF">CCMP2556_LOCUS53451</name>
</gene>
<feature type="signal peptide" evidence="2">
    <location>
        <begin position="1"/>
        <end position="21"/>
    </location>
</feature>
<feature type="compositionally biased region" description="Basic and acidic residues" evidence="1">
    <location>
        <begin position="30"/>
        <end position="49"/>
    </location>
</feature>
<accession>A0ABP0STY5</accession>
<evidence type="ECO:0000313" key="4">
    <source>
        <dbReference type="Proteomes" id="UP001642484"/>
    </source>
</evidence>
<feature type="region of interest" description="Disordered" evidence="1">
    <location>
        <begin position="257"/>
        <end position="279"/>
    </location>
</feature>
<dbReference type="EMBL" id="CAXAMN010028201">
    <property type="protein sequence ID" value="CAK9115685.1"/>
    <property type="molecule type" value="Genomic_DNA"/>
</dbReference>
<reference evidence="3 4" key="1">
    <citation type="submission" date="2024-02" db="EMBL/GenBank/DDBJ databases">
        <authorList>
            <person name="Chen Y."/>
            <person name="Shah S."/>
            <person name="Dougan E. K."/>
            <person name="Thang M."/>
            <person name="Chan C."/>
        </authorList>
    </citation>
    <scope>NUCLEOTIDE SEQUENCE [LARGE SCALE GENOMIC DNA]</scope>
</reference>
<dbReference type="Gene3D" id="3.90.550.10">
    <property type="entry name" value="Spore Coat Polysaccharide Biosynthesis Protein SpsA, Chain A"/>
    <property type="match status" value="1"/>
</dbReference>
<protein>
    <submittedName>
        <fullName evidence="3">Uncharacterized protein</fullName>
    </submittedName>
</protein>
<proteinExistence type="predicted"/>
<organism evidence="3 4">
    <name type="scientific">Durusdinium trenchii</name>
    <dbReference type="NCBI Taxonomy" id="1381693"/>
    <lineage>
        <taxon>Eukaryota</taxon>
        <taxon>Sar</taxon>
        <taxon>Alveolata</taxon>
        <taxon>Dinophyceae</taxon>
        <taxon>Suessiales</taxon>
        <taxon>Symbiodiniaceae</taxon>
        <taxon>Durusdinium</taxon>
    </lineage>
</organism>
<keyword evidence="2" id="KW-0732">Signal</keyword>
<keyword evidence="4" id="KW-1185">Reference proteome</keyword>
<evidence type="ECO:0000256" key="2">
    <source>
        <dbReference type="SAM" id="SignalP"/>
    </source>
</evidence>
<dbReference type="InterPro" id="IPR029044">
    <property type="entry name" value="Nucleotide-diphossugar_trans"/>
</dbReference>
<feature type="region of interest" description="Disordered" evidence="1">
    <location>
        <begin position="30"/>
        <end position="50"/>
    </location>
</feature>
<feature type="compositionally biased region" description="Basic and acidic residues" evidence="1">
    <location>
        <begin position="257"/>
        <end position="269"/>
    </location>
</feature>
<dbReference type="Proteomes" id="UP001642484">
    <property type="component" value="Unassembled WGS sequence"/>
</dbReference>
<feature type="compositionally biased region" description="Acidic residues" evidence="1">
    <location>
        <begin position="317"/>
        <end position="331"/>
    </location>
</feature>
<feature type="non-terminal residue" evidence="3">
    <location>
        <position position="536"/>
    </location>
</feature>
<feature type="region of interest" description="Disordered" evidence="1">
    <location>
        <begin position="305"/>
        <end position="331"/>
    </location>
</feature>
<feature type="chain" id="PRO_5046609969" evidence="2">
    <location>
        <begin position="22"/>
        <end position="536"/>
    </location>
</feature>
<sequence>MPGAMRAWVVLLACLSELVWAERWAVGEGREGSEEGSEKAPRNGDKNDNLHPPCEAWTLLQEMMWEAVEYRTLPTHLPQQFQELLGVAEATVGVSEQLLQCPFGAATVLAIFAAVDPHMFKHVLEEFLFVVFEIPEVFPELICSGFPLFGALDWVEQTEKQTVCEQESKTFYLSLAHYLGRSRESPPALSTVAFLEDLPEECLTERAVGWLSLGLSLLESGLQEASESNLHFSSSSPTSCLLPQELRDSLQKAEALLRDESESEREKLGNYRQIESQSSHPSPILHRLLSPWPLKVLHQMARKWKESKESQSVPSTDFEDEDEGDREDDDDDDCLILIYTFPTEEIRQDVAEALRSLEEYVVNPLREEGEESIERGKGRRELPKLVVFVDSDTAEKLNELKPYTSLEIRPAIIPEEELSREMKSYSCQNGDLCASGEELPKDFHRGNFNETQFWSPAYLRISRYTAGPLFQHPALDSCGVFLKIDTDFFFTAPIQTNPNPFRKMRREAVRLGYWQIHIQGQRQTGYMEAALRFLQA</sequence>